<dbReference type="OMA" id="NSPRWDS"/>
<comment type="similarity">
    <text evidence="1">Belongs to the glycosyl hydrolase 63 family.</text>
</comment>
<evidence type="ECO:0000256" key="1">
    <source>
        <dbReference type="ARBA" id="ARBA00010833"/>
    </source>
</evidence>
<dbReference type="GO" id="GO:0004573">
    <property type="term" value="F:Glc3Man9GlcNAc2 oligosaccharide glucosidase activity"/>
    <property type="evidence" value="ECO:0000318"/>
    <property type="project" value="GO_Central"/>
</dbReference>
<dbReference type="AlphaFoldDB" id="A0A0U9HJT7"/>
<dbReference type="InterPro" id="IPR054491">
    <property type="entry name" value="MGH1-like_GH"/>
</dbReference>
<protein>
    <recommendedName>
        <fullName evidence="4">Mannosylglycerate hydrolase MGH1-like glycoside hydrolase domain-containing protein</fullName>
    </recommendedName>
</protein>
<evidence type="ECO:0000256" key="2">
    <source>
        <dbReference type="ARBA" id="ARBA00022801"/>
    </source>
</evidence>
<dbReference type="PANTHER" id="PTHR10412">
    <property type="entry name" value="MANNOSYL-OLIGOSACCHARIDE GLUCOSIDASE"/>
    <property type="match status" value="1"/>
</dbReference>
<keyword evidence="6" id="KW-1185">Reference proteome</keyword>
<dbReference type="GO" id="GO:0005789">
    <property type="term" value="C:endoplasmic reticulum membrane"/>
    <property type="evidence" value="ECO:0000318"/>
    <property type="project" value="GO_Central"/>
</dbReference>
<dbReference type="Gene3D" id="1.50.10.10">
    <property type="match status" value="1"/>
</dbReference>
<dbReference type="SUPFAM" id="SSF48208">
    <property type="entry name" value="Six-hairpin glycosidases"/>
    <property type="match status" value="1"/>
</dbReference>
<dbReference type="InterPro" id="IPR008928">
    <property type="entry name" value="6-hairpin_glycosidase_sf"/>
</dbReference>
<dbReference type="EMBL" id="DF237106">
    <property type="protein sequence ID" value="GAQ83672.1"/>
    <property type="molecule type" value="Genomic_DNA"/>
</dbReference>
<feature type="domain" description="Mannosylglycerate hydrolase MGH1-like glycoside hydrolase" evidence="4">
    <location>
        <begin position="140"/>
        <end position="523"/>
    </location>
</feature>
<dbReference type="InterPro" id="IPR012341">
    <property type="entry name" value="6hp_glycosidase-like_sf"/>
</dbReference>
<dbReference type="GO" id="GO:0009311">
    <property type="term" value="P:oligosaccharide metabolic process"/>
    <property type="evidence" value="ECO:0007669"/>
    <property type="project" value="InterPro"/>
</dbReference>
<dbReference type="GO" id="GO:0006487">
    <property type="term" value="P:protein N-linked glycosylation"/>
    <property type="evidence" value="ECO:0000318"/>
    <property type="project" value="GO_Central"/>
</dbReference>
<evidence type="ECO:0000313" key="5">
    <source>
        <dbReference type="EMBL" id="GAQ83672.1"/>
    </source>
</evidence>
<reference evidence="5 6" key="1">
    <citation type="journal article" date="2014" name="Nat. Commun.">
        <title>Klebsormidium flaccidum genome reveals primary factors for plant terrestrial adaptation.</title>
        <authorList>
            <person name="Hori K."/>
            <person name="Maruyama F."/>
            <person name="Fujisawa T."/>
            <person name="Togashi T."/>
            <person name="Yamamoto N."/>
            <person name="Seo M."/>
            <person name="Sato S."/>
            <person name="Yamada T."/>
            <person name="Mori H."/>
            <person name="Tajima N."/>
            <person name="Moriyama T."/>
            <person name="Ikeuchi M."/>
            <person name="Watanabe M."/>
            <person name="Wada H."/>
            <person name="Kobayashi K."/>
            <person name="Saito M."/>
            <person name="Masuda T."/>
            <person name="Sasaki-Sekimoto Y."/>
            <person name="Mashiguchi K."/>
            <person name="Awai K."/>
            <person name="Shimojima M."/>
            <person name="Masuda S."/>
            <person name="Iwai M."/>
            <person name="Nobusawa T."/>
            <person name="Narise T."/>
            <person name="Kondo S."/>
            <person name="Saito H."/>
            <person name="Sato R."/>
            <person name="Murakawa M."/>
            <person name="Ihara Y."/>
            <person name="Oshima-Yamada Y."/>
            <person name="Ohtaka K."/>
            <person name="Satoh M."/>
            <person name="Sonobe K."/>
            <person name="Ishii M."/>
            <person name="Ohtani R."/>
            <person name="Kanamori-Sato M."/>
            <person name="Honoki R."/>
            <person name="Miyazaki D."/>
            <person name="Mochizuki H."/>
            <person name="Umetsu J."/>
            <person name="Higashi K."/>
            <person name="Shibata D."/>
            <person name="Kamiya Y."/>
            <person name="Sato N."/>
            <person name="Nakamura Y."/>
            <person name="Tabata S."/>
            <person name="Ida S."/>
            <person name="Kurokawa K."/>
            <person name="Ohta H."/>
        </authorList>
    </citation>
    <scope>NUCLEOTIDE SEQUENCE [LARGE SCALE GENOMIC DNA]</scope>
    <source>
        <strain evidence="5 6">NIES-2285</strain>
    </source>
</reference>
<dbReference type="InterPro" id="IPR004888">
    <property type="entry name" value="Glycoside_hydrolase_63"/>
</dbReference>
<dbReference type="OrthoDB" id="410058at2759"/>
<evidence type="ECO:0000256" key="3">
    <source>
        <dbReference type="ARBA" id="ARBA00023295"/>
    </source>
</evidence>
<evidence type="ECO:0000259" key="4">
    <source>
        <dbReference type="Pfam" id="PF22422"/>
    </source>
</evidence>
<gene>
    <name evidence="5" type="ORF">KFL_001570110</name>
</gene>
<proteinExistence type="inferred from homology"/>
<accession>A0A0U9HJT7</accession>
<dbReference type="Pfam" id="PF22422">
    <property type="entry name" value="MGH1-like_GH"/>
    <property type="match status" value="1"/>
</dbReference>
<name>A0A0U9HJT7_KLENI</name>
<keyword evidence="3" id="KW-0326">Glycosidase</keyword>
<sequence length="538" mass="59833">MPSAAVLPMIAARQLSSQTGRGRKPAQPPTTTKIAASFANVEAPILGGKSEPKVVPPMAAPEVIRAVPMSSSLAGNAAYEVERNTLERQLSSLDLTIIQEPSKEQVEADNLPRSDIIARSVTILRENDFGGYTIPAKGLYPYQWNWDSALVAMGWAMFDEARAWEELETLFSAQWADGMVPHIVFHRPCSTYFPGPDTWQAGSSTHSSTGITQPPVAAISVRKIVEGSGNREAALRRAAALFPKLMRWHRWFVTARDPEGRGLVATLHPWESGMDNSPMWDEALAAVPVDPIPPYVRKDLGHVDSAMRPKQAEYDRYLTLLYRFRAVGYDPAQLYHMSPFRVSDVCTNSVLYRANRDLRWLALQLNETEAVFEIDSWLERARAGFETLWDGSAGIYRSQNQLTGTLIPAATSGGFLPLFAGVPSTDRASVLADTISRWADSVRYSVPSFDPADVRFEPLRYWRGPVWAIVNWMITDGLRSYGHHKLAERVIRDTRTLTSSSGMYEYFNPIDGAGAGGNNFSWTAAMCLMWLDRKTEGQ</sequence>
<organism evidence="5 6">
    <name type="scientific">Klebsormidium nitens</name>
    <name type="common">Green alga</name>
    <name type="synonym">Ulothrix nitens</name>
    <dbReference type="NCBI Taxonomy" id="105231"/>
    <lineage>
        <taxon>Eukaryota</taxon>
        <taxon>Viridiplantae</taxon>
        <taxon>Streptophyta</taxon>
        <taxon>Klebsormidiophyceae</taxon>
        <taxon>Klebsormidiales</taxon>
        <taxon>Klebsormidiaceae</taxon>
        <taxon>Klebsormidium</taxon>
    </lineage>
</organism>
<keyword evidence="2" id="KW-0378">Hydrolase</keyword>
<evidence type="ECO:0000313" key="6">
    <source>
        <dbReference type="Proteomes" id="UP000054558"/>
    </source>
</evidence>
<dbReference type="Proteomes" id="UP000054558">
    <property type="component" value="Unassembled WGS sequence"/>
</dbReference>
<dbReference type="PANTHER" id="PTHR10412:SF11">
    <property type="entry name" value="MANNOSYL-OLIGOSACCHARIDE GLUCOSIDASE"/>
    <property type="match status" value="1"/>
</dbReference>